<dbReference type="GO" id="GO:0000978">
    <property type="term" value="F:RNA polymerase II cis-regulatory region sequence-specific DNA binding"/>
    <property type="evidence" value="ECO:0007669"/>
    <property type="project" value="TreeGrafter"/>
</dbReference>
<sequence>MEGFLDEEWESLSKMFSLGDSDFFMHFNGNNVEIPPNFSAAAENVVDESIIFPSHDTHFYSISQESSNNSTDNQQPNGVNFVEDNTFDQSVQCYNMDCVNNNIMLPLFSDDVMEEILQLKAAIDQPAETGDSMQLKRKSEDYLSDGSPKKKSRVSKNTQKNKRVVQSKKKKKAAIEENEEEMINNDIEYKQNSISSSSSEDDSNIASQEIINGGSNHPLNSKGKERATRGSATDPQSLYARRRREKINERLRILQNLVPNGTKVDISTMLEEAVHYVKFLQLQIKLLSSDEMWMYAPIAYNGMDMGLYHKILPNLWP</sequence>
<evidence type="ECO:0000256" key="2">
    <source>
        <dbReference type="ARBA" id="ARBA00023015"/>
    </source>
</evidence>
<comment type="caution">
    <text evidence="8">The sequence shown here is derived from an EMBL/GenBank/DDBJ whole genome shotgun (WGS) entry which is preliminary data.</text>
</comment>
<feature type="domain" description="BHLH" evidence="7">
    <location>
        <begin position="231"/>
        <end position="280"/>
    </location>
</feature>
<evidence type="ECO:0000256" key="6">
    <source>
        <dbReference type="SAM" id="MobiDB-lite"/>
    </source>
</evidence>
<dbReference type="InterPro" id="IPR011598">
    <property type="entry name" value="bHLH_dom"/>
</dbReference>
<evidence type="ECO:0000313" key="8">
    <source>
        <dbReference type="EMBL" id="KAG8377534.1"/>
    </source>
</evidence>
<dbReference type="PROSITE" id="PS50888">
    <property type="entry name" value="BHLH"/>
    <property type="match status" value="1"/>
</dbReference>
<reference evidence="8" key="1">
    <citation type="submission" date="2019-10" db="EMBL/GenBank/DDBJ databases">
        <authorList>
            <person name="Zhang R."/>
            <person name="Pan Y."/>
            <person name="Wang J."/>
            <person name="Ma R."/>
            <person name="Yu S."/>
        </authorList>
    </citation>
    <scope>NUCLEOTIDE SEQUENCE</scope>
    <source>
        <strain evidence="8">LA-IB0</strain>
        <tissue evidence="8">Leaf</tissue>
    </source>
</reference>
<dbReference type="GO" id="GO:0048766">
    <property type="term" value="P:root hair initiation"/>
    <property type="evidence" value="ECO:0007669"/>
    <property type="project" value="UniProtKB-ARBA"/>
</dbReference>
<dbReference type="PANTHER" id="PTHR16223:SF338">
    <property type="entry name" value="TRANSCRIPTION FACTOR RSL2"/>
    <property type="match status" value="1"/>
</dbReference>
<keyword evidence="4" id="KW-0804">Transcription</keyword>
<dbReference type="GO" id="GO:0000981">
    <property type="term" value="F:DNA-binding transcription factor activity, RNA polymerase II-specific"/>
    <property type="evidence" value="ECO:0007669"/>
    <property type="project" value="TreeGrafter"/>
</dbReference>
<feature type="region of interest" description="Disordered" evidence="6">
    <location>
        <begin position="127"/>
        <end position="179"/>
    </location>
</feature>
<dbReference type="SMART" id="SM00353">
    <property type="entry name" value="HLH"/>
    <property type="match status" value="1"/>
</dbReference>
<organism evidence="8 9">
    <name type="scientific">Buddleja alternifolia</name>
    <dbReference type="NCBI Taxonomy" id="168488"/>
    <lineage>
        <taxon>Eukaryota</taxon>
        <taxon>Viridiplantae</taxon>
        <taxon>Streptophyta</taxon>
        <taxon>Embryophyta</taxon>
        <taxon>Tracheophyta</taxon>
        <taxon>Spermatophyta</taxon>
        <taxon>Magnoliopsida</taxon>
        <taxon>eudicotyledons</taxon>
        <taxon>Gunneridae</taxon>
        <taxon>Pentapetalae</taxon>
        <taxon>asterids</taxon>
        <taxon>lamiids</taxon>
        <taxon>Lamiales</taxon>
        <taxon>Scrophulariaceae</taxon>
        <taxon>Buddlejeae</taxon>
        <taxon>Buddleja</taxon>
    </lineage>
</organism>
<dbReference type="AlphaFoldDB" id="A0AAV6X3K9"/>
<dbReference type="InterPro" id="IPR036638">
    <property type="entry name" value="HLH_DNA-bd_sf"/>
</dbReference>
<dbReference type="PANTHER" id="PTHR16223">
    <property type="entry name" value="TRANSCRIPTION FACTOR BHLH83-RELATED"/>
    <property type="match status" value="1"/>
</dbReference>
<evidence type="ECO:0000259" key="7">
    <source>
        <dbReference type="PROSITE" id="PS50888"/>
    </source>
</evidence>
<evidence type="ECO:0000256" key="4">
    <source>
        <dbReference type="ARBA" id="ARBA00023163"/>
    </source>
</evidence>
<evidence type="ECO:0000256" key="3">
    <source>
        <dbReference type="ARBA" id="ARBA00023125"/>
    </source>
</evidence>
<dbReference type="Proteomes" id="UP000826271">
    <property type="component" value="Unassembled WGS sequence"/>
</dbReference>
<accession>A0AAV6X3K9</accession>
<dbReference type="SUPFAM" id="SSF47459">
    <property type="entry name" value="HLH, helix-loop-helix DNA-binding domain"/>
    <property type="match status" value="1"/>
</dbReference>
<keyword evidence="9" id="KW-1185">Reference proteome</keyword>
<dbReference type="InterPro" id="IPR045843">
    <property type="entry name" value="IND-like"/>
</dbReference>
<dbReference type="GO" id="GO:0005634">
    <property type="term" value="C:nucleus"/>
    <property type="evidence" value="ECO:0007669"/>
    <property type="project" value="UniProtKB-SubCell"/>
</dbReference>
<dbReference type="FunFam" id="4.10.280.10:FF:000022">
    <property type="entry name" value="Basic helix-loop-helix transcription factor"/>
    <property type="match status" value="1"/>
</dbReference>
<protein>
    <recommendedName>
        <fullName evidence="7">BHLH domain-containing protein</fullName>
    </recommendedName>
</protein>
<keyword evidence="3" id="KW-0238">DNA-binding</keyword>
<feature type="compositionally biased region" description="Polar residues" evidence="6">
    <location>
        <begin position="209"/>
        <end position="219"/>
    </location>
</feature>
<dbReference type="CDD" id="cd11454">
    <property type="entry name" value="bHLH_AtIND_like"/>
    <property type="match status" value="1"/>
</dbReference>
<name>A0AAV6X3K9_9LAMI</name>
<evidence type="ECO:0000313" key="9">
    <source>
        <dbReference type="Proteomes" id="UP000826271"/>
    </source>
</evidence>
<dbReference type="EMBL" id="WHWC01000008">
    <property type="protein sequence ID" value="KAG8377534.1"/>
    <property type="molecule type" value="Genomic_DNA"/>
</dbReference>
<proteinExistence type="predicted"/>
<comment type="subcellular location">
    <subcellularLocation>
        <location evidence="1">Nucleus</location>
    </subcellularLocation>
</comment>
<feature type="region of interest" description="Disordered" evidence="6">
    <location>
        <begin position="209"/>
        <end position="242"/>
    </location>
</feature>
<gene>
    <name evidence="8" type="ORF">BUALT_Bualt08G0043200</name>
</gene>
<dbReference type="Pfam" id="PF00010">
    <property type="entry name" value="HLH"/>
    <property type="match status" value="1"/>
</dbReference>
<dbReference type="Gene3D" id="4.10.280.10">
    <property type="entry name" value="Helix-loop-helix DNA-binding domain"/>
    <property type="match status" value="1"/>
</dbReference>
<evidence type="ECO:0000256" key="1">
    <source>
        <dbReference type="ARBA" id="ARBA00004123"/>
    </source>
</evidence>
<feature type="compositionally biased region" description="Basic residues" evidence="6">
    <location>
        <begin position="149"/>
        <end position="172"/>
    </location>
</feature>
<dbReference type="GO" id="GO:0046983">
    <property type="term" value="F:protein dimerization activity"/>
    <property type="evidence" value="ECO:0007669"/>
    <property type="project" value="InterPro"/>
</dbReference>
<evidence type="ECO:0000256" key="5">
    <source>
        <dbReference type="ARBA" id="ARBA00023242"/>
    </source>
</evidence>
<keyword evidence="2" id="KW-0805">Transcription regulation</keyword>
<keyword evidence="5" id="KW-0539">Nucleus</keyword>